<comment type="caution">
    <text evidence="2">The sequence shown here is derived from an EMBL/GenBank/DDBJ whole genome shotgun (WGS) entry which is preliminary data.</text>
</comment>
<reference evidence="3" key="1">
    <citation type="journal article" date="2019" name="Int. J. Syst. Evol. Microbiol.">
        <title>The Global Catalogue of Microorganisms (GCM) 10K type strain sequencing project: providing services to taxonomists for standard genome sequencing and annotation.</title>
        <authorList>
            <consortium name="The Broad Institute Genomics Platform"/>
            <consortium name="The Broad Institute Genome Sequencing Center for Infectious Disease"/>
            <person name="Wu L."/>
            <person name="Ma J."/>
        </authorList>
    </citation>
    <scope>NUCLEOTIDE SEQUENCE [LARGE SCALE GENOMIC DNA]</scope>
    <source>
        <strain evidence="3">CCUG 62982</strain>
    </source>
</reference>
<evidence type="ECO:0000313" key="2">
    <source>
        <dbReference type="EMBL" id="MFD0945748.1"/>
    </source>
</evidence>
<dbReference type="Proteomes" id="UP001596977">
    <property type="component" value="Unassembled WGS sequence"/>
</dbReference>
<organism evidence="2 3">
    <name type="scientific">Sphingomonas canadensis</name>
    <dbReference type="NCBI Taxonomy" id="1219257"/>
    <lineage>
        <taxon>Bacteria</taxon>
        <taxon>Pseudomonadati</taxon>
        <taxon>Pseudomonadota</taxon>
        <taxon>Alphaproteobacteria</taxon>
        <taxon>Sphingomonadales</taxon>
        <taxon>Sphingomonadaceae</taxon>
        <taxon>Sphingomonas</taxon>
    </lineage>
</organism>
<dbReference type="EMBL" id="JBHTJG010000002">
    <property type="protein sequence ID" value="MFD0945748.1"/>
    <property type="molecule type" value="Genomic_DNA"/>
</dbReference>
<evidence type="ECO:0000313" key="3">
    <source>
        <dbReference type="Proteomes" id="UP001596977"/>
    </source>
</evidence>
<proteinExistence type="predicted"/>
<protein>
    <submittedName>
        <fullName evidence="2">DUF1573 domain-containing protein</fullName>
    </submittedName>
</protein>
<keyword evidence="3" id="KW-1185">Reference proteome</keyword>
<keyword evidence="1" id="KW-0732">Signal</keyword>
<feature type="signal peptide" evidence="1">
    <location>
        <begin position="1"/>
        <end position="21"/>
    </location>
</feature>
<evidence type="ECO:0000256" key="1">
    <source>
        <dbReference type="SAM" id="SignalP"/>
    </source>
</evidence>
<dbReference type="Pfam" id="PF07610">
    <property type="entry name" value="DUF1573"/>
    <property type="match status" value="1"/>
</dbReference>
<accession>A0ABW3H2U4</accession>
<dbReference type="Gene3D" id="2.60.40.10">
    <property type="entry name" value="Immunoglobulins"/>
    <property type="match status" value="1"/>
</dbReference>
<dbReference type="PANTHER" id="PTHR37833">
    <property type="entry name" value="LIPOPROTEIN-RELATED"/>
    <property type="match status" value="1"/>
</dbReference>
<sequence length="153" mass="15495">MKKLALAAMSAAFVVSLGLGAAVVPVSAISAQEVANGAKIEFHKEVHDYGTVKYGGNGTATFRFTNTGNAPLIISKATSSCGCLVPTWPKEPIAPGANGEITVKYDTKRPGPISKTVTITSNAVNEPGKVIRVKGTVSPVPEGGSGPGGPAGY</sequence>
<dbReference type="RefSeq" id="WP_264943446.1">
    <property type="nucleotide sequence ID" value="NZ_JAPDRA010000002.1"/>
</dbReference>
<gene>
    <name evidence="2" type="ORF">ACFQ1E_05300</name>
</gene>
<dbReference type="InterPro" id="IPR013783">
    <property type="entry name" value="Ig-like_fold"/>
</dbReference>
<dbReference type="InterPro" id="IPR011467">
    <property type="entry name" value="DUF1573"/>
</dbReference>
<dbReference type="PANTHER" id="PTHR37833:SF1">
    <property type="entry name" value="SIGNAL PEPTIDE PROTEIN"/>
    <property type="match status" value="1"/>
</dbReference>
<feature type="chain" id="PRO_5046911915" evidence="1">
    <location>
        <begin position="22"/>
        <end position="153"/>
    </location>
</feature>
<name>A0ABW3H2U4_9SPHN</name>